<dbReference type="GO" id="GO:0004930">
    <property type="term" value="F:G protein-coupled receptor activity"/>
    <property type="evidence" value="ECO:0007669"/>
    <property type="project" value="TreeGrafter"/>
</dbReference>
<feature type="transmembrane region" description="Helical" evidence="6">
    <location>
        <begin position="398"/>
        <end position="420"/>
    </location>
</feature>
<keyword evidence="3 6" id="KW-1133">Transmembrane helix</keyword>
<evidence type="ECO:0000256" key="4">
    <source>
        <dbReference type="ARBA" id="ARBA00023136"/>
    </source>
</evidence>
<keyword evidence="9" id="KW-1185">Reference proteome</keyword>
<reference evidence="9" key="2">
    <citation type="journal article" date="2014" name="PLoS ONE">
        <title>Genome and Transcriptome Analysis of the Fungal Pathogen Fusarium oxysporum f. sp. cubense Causing Banana Vascular Wilt Disease.</title>
        <authorList>
            <person name="Guo L."/>
            <person name="Han L."/>
            <person name="Yang L."/>
            <person name="Zeng H."/>
            <person name="Fan D."/>
            <person name="Zhu Y."/>
            <person name="Feng Y."/>
            <person name="Wang G."/>
            <person name="Peng C."/>
            <person name="Jiang X."/>
            <person name="Zhou D."/>
            <person name="Ni P."/>
            <person name="Liang C."/>
            <person name="Liu L."/>
            <person name="Wang J."/>
            <person name="Mao C."/>
            <person name="Fang X."/>
            <person name="Peng M."/>
            <person name="Huang J."/>
        </authorList>
    </citation>
    <scope>NUCLEOTIDE SEQUENCE [LARGE SCALE GENOMIC DNA]</scope>
    <source>
        <strain evidence="9">race 4</strain>
    </source>
</reference>
<dbReference type="HOGENOM" id="CLU_026923_0_0_1"/>
<evidence type="ECO:0000256" key="3">
    <source>
        <dbReference type="ARBA" id="ARBA00022989"/>
    </source>
</evidence>
<protein>
    <recommendedName>
        <fullName evidence="7">SnoaL-like domain-containing protein</fullName>
    </recommendedName>
</protein>
<dbReference type="Gene3D" id="1.20.1070.10">
    <property type="entry name" value="Rhodopsin 7-helix transmembrane proteins"/>
    <property type="match status" value="1"/>
</dbReference>
<feature type="region of interest" description="Disordered" evidence="5">
    <location>
        <begin position="330"/>
        <end position="351"/>
    </location>
</feature>
<gene>
    <name evidence="8" type="ORF">FOC4_g10001604</name>
</gene>
<evidence type="ECO:0000313" key="9">
    <source>
        <dbReference type="Proteomes" id="UP000016929"/>
    </source>
</evidence>
<dbReference type="InterPro" id="IPR032710">
    <property type="entry name" value="NTF2-like_dom_sf"/>
</dbReference>
<dbReference type="InterPro" id="IPR037401">
    <property type="entry name" value="SnoaL-like"/>
</dbReference>
<evidence type="ECO:0000256" key="6">
    <source>
        <dbReference type="SAM" id="Phobius"/>
    </source>
</evidence>
<feature type="transmembrane region" description="Helical" evidence="6">
    <location>
        <begin position="243"/>
        <end position="264"/>
    </location>
</feature>
<dbReference type="SUPFAM" id="SSF81321">
    <property type="entry name" value="Family A G protein-coupled receptor-like"/>
    <property type="match status" value="1"/>
</dbReference>
<dbReference type="GO" id="GO:0007189">
    <property type="term" value="P:adenylate cyclase-activating G protein-coupled receptor signaling pathway"/>
    <property type="evidence" value="ECO:0007669"/>
    <property type="project" value="TreeGrafter"/>
</dbReference>
<dbReference type="PANTHER" id="PTHR23112">
    <property type="entry name" value="G PROTEIN-COUPLED RECEPTOR 157-RELATED"/>
    <property type="match status" value="1"/>
</dbReference>
<dbReference type="PANTHER" id="PTHR23112:SF0">
    <property type="entry name" value="TRANSMEMBRANE PROTEIN 116"/>
    <property type="match status" value="1"/>
</dbReference>
<feature type="domain" description="SnoaL-like" evidence="7">
    <location>
        <begin position="23"/>
        <end position="175"/>
    </location>
</feature>
<sequence length="480" mass="54329">MASYNSSSTVEARLATVEKLAQRAYDRGEVENVFSKYMHLHNVFQDEQIKALWVKRGTPGIHAQYTNVGVYTDYDSIMAYHSGRPSPPGKLILHETTTPLIEVAGDGETAKGFWLMAGVESGLADPKNVGAMPEFLYEPEDKNVDDKRVWTHWVWCHYALDFLKQDGQWKIWHFRCLEVTRAPFSENWITFAKKNQLAFDKDLAYFGNDGKAVFMPTPDAKPDKTWCWIRESWVSIRLFTSYIFVWICIATSIILNTVVGFRLFRARNEARGILNSRIPNSTVSSSLKWQYCSANQQKATETNADANVQVSEHTSVTAVSDAQKLAPNATNVEPIPSNQKQQSSSSATGSTKSKFWLKDPIKRAYLLTTFMFTLSVLVTWVPASITRIHSLLNRDVPYSYQVAIAAVMPLQGLWNALIFFTTSRGVIRSVIHDKWGLWVSKSTKIDRNLVEREAAARLRINGHTDATDSGSDIELRRLAR</sequence>
<dbReference type="SUPFAM" id="SSF54427">
    <property type="entry name" value="NTF2-like"/>
    <property type="match status" value="1"/>
</dbReference>
<dbReference type="STRING" id="1229665.N1S0N3"/>
<evidence type="ECO:0000256" key="5">
    <source>
        <dbReference type="SAM" id="MobiDB-lite"/>
    </source>
</evidence>
<feature type="transmembrane region" description="Helical" evidence="6">
    <location>
        <begin position="364"/>
        <end position="386"/>
    </location>
</feature>
<dbReference type="EMBL" id="KB726269">
    <property type="protein sequence ID" value="EMT72453.1"/>
    <property type="molecule type" value="Genomic_DNA"/>
</dbReference>
<evidence type="ECO:0000259" key="7">
    <source>
        <dbReference type="Pfam" id="PF13577"/>
    </source>
</evidence>
<organism evidence="8 9">
    <name type="scientific">Fusarium oxysporum f. sp. cubense (strain race 4)</name>
    <name type="common">Panama disease fungus</name>
    <dbReference type="NCBI Taxonomy" id="2502994"/>
    <lineage>
        <taxon>Eukaryota</taxon>
        <taxon>Fungi</taxon>
        <taxon>Dikarya</taxon>
        <taxon>Ascomycota</taxon>
        <taxon>Pezizomycotina</taxon>
        <taxon>Sordariomycetes</taxon>
        <taxon>Hypocreomycetidae</taxon>
        <taxon>Hypocreales</taxon>
        <taxon>Nectriaceae</taxon>
        <taxon>Fusarium</taxon>
        <taxon>Fusarium oxysporum species complex</taxon>
    </lineage>
</organism>
<proteinExistence type="predicted"/>
<dbReference type="OrthoDB" id="100006at2759"/>
<feature type="compositionally biased region" description="Low complexity" evidence="5">
    <location>
        <begin position="339"/>
        <end position="351"/>
    </location>
</feature>
<dbReference type="GO" id="GO:0005886">
    <property type="term" value="C:plasma membrane"/>
    <property type="evidence" value="ECO:0007669"/>
    <property type="project" value="TreeGrafter"/>
</dbReference>
<keyword evidence="4 6" id="KW-0472">Membrane</keyword>
<dbReference type="Gene3D" id="3.10.450.50">
    <property type="match status" value="1"/>
</dbReference>
<dbReference type="Proteomes" id="UP000016929">
    <property type="component" value="Unassembled WGS sequence"/>
</dbReference>
<evidence type="ECO:0000256" key="2">
    <source>
        <dbReference type="ARBA" id="ARBA00022692"/>
    </source>
</evidence>
<accession>N1S0N3</accession>
<reference evidence="9" key="1">
    <citation type="submission" date="2012-09" db="EMBL/GenBank/DDBJ databases">
        <title>Genome sequencing and comparative transcriptomics of race 1 and race 4 of banana pathogen: Fusarium oxysporum f. sp. cubense.</title>
        <authorList>
            <person name="Fang X."/>
            <person name="Huang J."/>
        </authorList>
    </citation>
    <scope>NUCLEOTIDE SEQUENCE [LARGE SCALE GENOMIC DNA]</scope>
    <source>
        <strain evidence="9">race 4</strain>
    </source>
</reference>
<name>N1S0N3_FUSC4</name>
<comment type="subcellular location">
    <subcellularLocation>
        <location evidence="1">Membrane</location>
        <topology evidence="1">Multi-pass membrane protein</topology>
    </subcellularLocation>
</comment>
<evidence type="ECO:0000313" key="8">
    <source>
        <dbReference type="EMBL" id="EMT72453.1"/>
    </source>
</evidence>
<dbReference type="Pfam" id="PF13577">
    <property type="entry name" value="SnoaL_4"/>
    <property type="match status" value="1"/>
</dbReference>
<dbReference type="AlphaFoldDB" id="N1S0N3"/>
<evidence type="ECO:0000256" key="1">
    <source>
        <dbReference type="ARBA" id="ARBA00004141"/>
    </source>
</evidence>
<keyword evidence="2 6" id="KW-0812">Transmembrane</keyword>